<organism evidence="1 2">
    <name type="scientific">Bacteroides acidifaciens</name>
    <dbReference type="NCBI Taxonomy" id="85831"/>
    <lineage>
        <taxon>Bacteria</taxon>
        <taxon>Pseudomonadati</taxon>
        <taxon>Bacteroidota</taxon>
        <taxon>Bacteroidia</taxon>
        <taxon>Bacteroidales</taxon>
        <taxon>Bacteroidaceae</taxon>
        <taxon>Bacteroides</taxon>
    </lineage>
</organism>
<proteinExistence type="predicted"/>
<dbReference type="EMBL" id="SPPV01000029">
    <property type="protein sequence ID" value="TFU48365.1"/>
    <property type="molecule type" value="Genomic_DNA"/>
</dbReference>
<dbReference type="Gene3D" id="3.90.70.50">
    <property type="entry name" value="Peptidase C10, streptopain"/>
    <property type="match status" value="1"/>
</dbReference>
<dbReference type="AlphaFoldDB" id="A0A7K3MHW7"/>
<accession>A0A7K3MHW7</accession>
<dbReference type="RefSeq" id="WP_135038426.1">
    <property type="nucleotide sequence ID" value="NZ_CAMTRR010000007.1"/>
</dbReference>
<evidence type="ECO:0000313" key="1">
    <source>
        <dbReference type="EMBL" id="TFU48365.1"/>
    </source>
</evidence>
<reference evidence="1 2" key="1">
    <citation type="submission" date="2019-03" db="EMBL/GenBank/DDBJ databases">
        <title>Diversity of the mouse oral microbiome.</title>
        <authorList>
            <person name="Joseph S."/>
            <person name="Aduse-Opoku J."/>
            <person name="Curtis M."/>
            <person name="Wade W."/>
            <person name="Hashim A."/>
        </authorList>
    </citation>
    <scope>NUCLEOTIDE SEQUENCE [LARGE SCALE GENOMIC DNA]</scope>
    <source>
        <strain evidence="1 2">P2318</strain>
    </source>
</reference>
<gene>
    <name evidence="1" type="ORF">E4T97_13450</name>
</gene>
<protein>
    <submittedName>
        <fullName evidence="1">Uncharacterized protein</fullName>
    </submittedName>
</protein>
<name>A0A7K3MHW7_9BACE</name>
<sequence>MGIKSQYRFNASGQTRTLSDENSPLIYEIEMNDGLENGKIIVSGDKRFPEVLAYMPSFNKCKFCFSETELAFHLNRASVLFSPPTDDFKPTDKQP</sequence>
<dbReference type="SUPFAM" id="SSF54001">
    <property type="entry name" value="Cysteine proteinases"/>
    <property type="match status" value="1"/>
</dbReference>
<dbReference type="OrthoDB" id="2235251at2"/>
<dbReference type="InterPro" id="IPR038765">
    <property type="entry name" value="Papain-like_cys_pep_sf"/>
</dbReference>
<dbReference type="Proteomes" id="UP000298073">
    <property type="component" value="Unassembled WGS sequence"/>
</dbReference>
<comment type="caution">
    <text evidence="1">The sequence shown here is derived from an EMBL/GenBank/DDBJ whole genome shotgun (WGS) entry which is preliminary data.</text>
</comment>
<evidence type="ECO:0000313" key="2">
    <source>
        <dbReference type="Proteomes" id="UP000298073"/>
    </source>
</evidence>
<dbReference type="InterPro" id="IPR044934">
    <property type="entry name" value="Streptopain_sf"/>
</dbReference>